<dbReference type="PANTHER" id="PTHR34203:SF15">
    <property type="entry name" value="SLL1173 PROTEIN"/>
    <property type="match status" value="1"/>
</dbReference>
<name>A0A5R9KX87_9BACT</name>
<dbReference type="NCBIfam" id="TIGR01444">
    <property type="entry name" value="fkbM_fam"/>
    <property type="match status" value="1"/>
</dbReference>
<accession>A0A5R9KX87</accession>
<keyword evidence="2" id="KW-0489">Methyltransferase</keyword>
<feature type="domain" description="Methyltransferase FkbM" evidence="1">
    <location>
        <begin position="78"/>
        <end position="234"/>
    </location>
</feature>
<dbReference type="InterPro" id="IPR052514">
    <property type="entry name" value="SAM-dependent_MTase"/>
</dbReference>
<dbReference type="EMBL" id="VCEJ01000004">
    <property type="protein sequence ID" value="TLV00781.1"/>
    <property type="molecule type" value="Genomic_DNA"/>
</dbReference>
<evidence type="ECO:0000313" key="2">
    <source>
        <dbReference type="EMBL" id="TLV00781.1"/>
    </source>
</evidence>
<dbReference type="Pfam" id="PF05050">
    <property type="entry name" value="Methyltransf_21"/>
    <property type="match status" value="1"/>
</dbReference>
<keyword evidence="3" id="KW-1185">Reference proteome</keyword>
<dbReference type="InterPro" id="IPR029063">
    <property type="entry name" value="SAM-dependent_MTases_sf"/>
</dbReference>
<protein>
    <submittedName>
        <fullName evidence="2">FkbM family methyltransferase</fullName>
    </submittedName>
</protein>
<organism evidence="2 3">
    <name type="scientific">Dyadobacter luticola</name>
    <dbReference type="NCBI Taxonomy" id="1979387"/>
    <lineage>
        <taxon>Bacteria</taxon>
        <taxon>Pseudomonadati</taxon>
        <taxon>Bacteroidota</taxon>
        <taxon>Cytophagia</taxon>
        <taxon>Cytophagales</taxon>
        <taxon>Spirosomataceae</taxon>
        <taxon>Dyadobacter</taxon>
    </lineage>
</organism>
<dbReference type="InterPro" id="IPR006342">
    <property type="entry name" value="FkbM_mtfrase"/>
</dbReference>
<dbReference type="GO" id="GO:0032259">
    <property type="term" value="P:methylation"/>
    <property type="evidence" value="ECO:0007669"/>
    <property type="project" value="UniProtKB-KW"/>
</dbReference>
<reference evidence="2 3" key="1">
    <citation type="submission" date="2019-05" db="EMBL/GenBank/DDBJ databases">
        <authorList>
            <person name="Qu J.-H."/>
        </authorList>
    </citation>
    <scope>NUCLEOTIDE SEQUENCE [LARGE SCALE GENOMIC DNA]</scope>
    <source>
        <strain evidence="2 3">T17</strain>
    </source>
</reference>
<evidence type="ECO:0000313" key="3">
    <source>
        <dbReference type="Proteomes" id="UP000306402"/>
    </source>
</evidence>
<dbReference type="SUPFAM" id="SSF53335">
    <property type="entry name" value="S-adenosyl-L-methionine-dependent methyltransferases"/>
    <property type="match status" value="1"/>
</dbReference>
<evidence type="ECO:0000259" key="1">
    <source>
        <dbReference type="Pfam" id="PF05050"/>
    </source>
</evidence>
<comment type="caution">
    <text evidence="2">The sequence shown here is derived from an EMBL/GenBank/DDBJ whole genome shotgun (WGS) entry which is preliminary data.</text>
</comment>
<dbReference type="Gene3D" id="3.40.50.150">
    <property type="entry name" value="Vaccinia Virus protein VP39"/>
    <property type="match status" value="1"/>
</dbReference>
<dbReference type="OrthoDB" id="9812600at2"/>
<dbReference type="RefSeq" id="WP_138366155.1">
    <property type="nucleotide sequence ID" value="NZ_VCEJ01000004.1"/>
</dbReference>
<dbReference type="PANTHER" id="PTHR34203">
    <property type="entry name" value="METHYLTRANSFERASE, FKBM FAMILY PROTEIN"/>
    <property type="match status" value="1"/>
</dbReference>
<dbReference type="Proteomes" id="UP000306402">
    <property type="component" value="Unassembled WGS sequence"/>
</dbReference>
<dbReference type="AlphaFoldDB" id="A0A5R9KX87"/>
<keyword evidence="2" id="KW-0808">Transferase</keyword>
<sequence length="257" mass="29494">MLKALQKLLPYLINLGVMNGILYLIRRKLRSNRVINLAGIKNPIYLRPGTSDGGVFGQIFIQHEYQINLSFEPKVIIDGGANIGLFSVYFKNKYPAATIIAIEPDEENFEMLQKNVAGYSDIHLKKAGLWSRNSQTRMVDKYNLGKWGMVIEEVPDTGGNKEEFNTLTIDNLLEEFNIEYIDLLKLDIETAEKQLFTENFATWLPRVKVIIIELHDWMQAGCSKPFFEAINQTFDTYSFGQKGENTIIVNRDLVYKQ</sequence>
<proteinExistence type="predicted"/>
<gene>
    <name evidence="2" type="ORF">FEN17_14990</name>
</gene>
<dbReference type="GO" id="GO:0008168">
    <property type="term" value="F:methyltransferase activity"/>
    <property type="evidence" value="ECO:0007669"/>
    <property type="project" value="UniProtKB-KW"/>
</dbReference>